<organism evidence="2 3">
    <name type="scientific">Clostridium botulinum CFSAN001627</name>
    <dbReference type="NCBI Taxonomy" id="1232189"/>
    <lineage>
        <taxon>Bacteria</taxon>
        <taxon>Bacillati</taxon>
        <taxon>Bacillota</taxon>
        <taxon>Clostridia</taxon>
        <taxon>Eubacteriales</taxon>
        <taxon>Clostridiaceae</taxon>
        <taxon>Clostridium</taxon>
    </lineage>
</organism>
<dbReference type="InterPro" id="IPR014875">
    <property type="entry name" value="Mor_transcription_activator"/>
</dbReference>
<reference evidence="2 3" key="1">
    <citation type="submission" date="2012-10" db="EMBL/GenBank/DDBJ databases">
        <authorList>
            <person name="Strain E.A."/>
            <person name="Brown E."/>
            <person name="Allard M.W."/>
            <person name="Gonzalez-Escalona N."/>
            <person name="Timme R."/>
        </authorList>
    </citation>
    <scope>NUCLEOTIDE SEQUENCE [LARGE SCALE GENOMIC DNA]</scope>
    <source>
        <strain evidence="2 3">CFSAN001627</strain>
    </source>
</reference>
<comment type="caution">
    <text evidence="2">The sequence shown here is derived from an EMBL/GenBank/DDBJ whole genome shotgun (WGS) entry which is preliminary data.</text>
</comment>
<dbReference type="Pfam" id="PF08765">
    <property type="entry name" value="Mor"/>
    <property type="match status" value="1"/>
</dbReference>
<feature type="domain" description="Mor transcription activator" evidence="1">
    <location>
        <begin position="9"/>
        <end position="49"/>
    </location>
</feature>
<dbReference type="Gene3D" id="1.10.10.60">
    <property type="entry name" value="Homeodomain-like"/>
    <property type="match status" value="1"/>
</dbReference>
<reference evidence="2 3" key="2">
    <citation type="submission" date="2013-03" db="EMBL/GenBank/DDBJ databases">
        <title>Diversity in Clostridium botulinum.</title>
        <authorList>
            <person name="Timme R.E."/>
            <person name="Allard M."/>
            <person name="Luo Y."/>
            <person name="Strain E."/>
            <person name="Gonzalez-Escalona N."/>
            <person name="Brown E."/>
        </authorList>
    </citation>
    <scope>NUCLEOTIDE SEQUENCE [LARGE SCALE GENOMIC DNA]</scope>
    <source>
        <strain evidence="2 3">CFSAN001627</strain>
    </source>
</reference>
<dbReference type="InterPro" id="IPR009057">
    <property type="entry name" value="Homeodomain-like_sf"/>
</dbReference>
<sequence>EVNRSKEIISKRNIEIFKKYNNGISVKELASMYYLSPKTIYKVINKIKSSL</sequence>
<evidence type="ECO:0000313" key="2">
    <source>
        <dbReference type="EMBL" id="EKN41823.1"/>
    </source>
</evidence>
<evidence type="ECO:0000259" key="1">
    <source>
        <dbReference type="Pfam" id="PF08765"/>
    </source>
</evidence>
<dbReference type="EMBL" id="AMXI01000633">
    <property type="protein sequence ID" value="EKN41823.1"/>
    <property type="molecule type" value="Genomic_DNA"/>
</dbReference>
<protein>
    <recommendedName>
        <fullName evidence="1">Mor transcription activator domain-containing protein</fullName>
    </recommendedName>
</protein>
<feature type="non-terminal residue" evidence="2">
    <location>
        <position position="1"/>
    </location>
</feature>
<evidence type="ECO:0000313" key="3">
    <source>
        <dbReference type="Proteomes" id="UP000011944"/>
    </source>
</evidence>
<dbReference type="SUPFAM" id="SSF46689">
    <property type="entry name" value="Homeodomain-like"/>
    <property type="match status" value="1"/>
</dbReference>
<gene>
    <name evidence="2" type="ORF">CFSAN001627_10768</name>
</gene>
<dbReference type="AlphaFoldDB" id="M1ZXC8"/>
<proteinExistence type="predicted"/>
<name>M1ZXC8_CLOBO</name>
<dbReference type="Proteomes" id="UP000011944">
    <property type="component" value="Unassembled WGS sequence"/>
</dbReference>
<accession>M1ZXC8</accession>